<protein>
    <recommendedName>
        <fullName evidence="15">Phenylalanine--tRNA ligase beta subunit</fullName>
        <ecNumber evidence="15">6.1.1.20</ecNumber>
    </recommendedName>
    <alternativeName>
        <fullName evidence="15">Phenylalanyl-tRNA synthetase beta subunit</fullName>
        <shortName evidence="15">PheRS</shortName>
    </alternativeName>
</protein>
<dbReference type="PATRIC" id="fig|35818.11.peg.1743"/>
<dbReference type="InterPro" id="IPR036690">
    <property type="entry name" value="Fdx_antiC-bd_sf"/>
</dbReference>
<evidence type="ECO:0000313" key="20">
    <source>
        <dbReference type="EMBL" id="KPH55361.1"/>
    </source>
</evidence>
<evidence type="ECO:0000256" key="13">
    <source>
        <dbReference type="ARBA" id="ARBA00023146"/>
    </source>
</evidence>
<dbReference type="Pfam" id="PF01588">
    <property type="entry name" value="tRNA_bind"/>
    <property type="match status" value="1"/>
</dbReference>
<dbReference type="Proteomes" id="UP000037997">
    <property type="component" value="Unassembled WGS sequence"/>
</dbReference>
<feature type="binding site" evidence="15">
    <location>
        <position position="463"/>
    </location>
    <ligand>
        <name>Mg(2+)</name>
        <dbReference type="ChEBI" id="CHEBI:18420"/>
        <note>shared with alpha subunit</note>
    </ligand>
</feature>
<sequence>MKFSRSILNKILPLEDISSDEIYKTLNKIGLEVESFQKLCAPKKVVVGKIIECKKHPDATKLNVCQVAVGGSEENYEMRQIVCGAPNAREGIFVAVALEGAVLPQITIKKAVLRGVESCGMLCSTTELGFPAINDGIVELDESIGVLEIGKELLEYSYFNDEIYEISITPNRGDCMSLLGIARDLSVAFGLKRKPLEKPMALENAPGIGRVLQVVTDRKHTSSLMYQAIEIGAIKIPFCVNLFLAYNESLTNNLLLNALNFSTLISGVILNAYPQTFCQLGKGANEDRVTLKLKQDELGFESIYCGEKKLSAIGISSFNEENIQNLKENEKEFIILEASYIPPKIVAQKVLETKAKVDPKVFQRSSRGSNPNLKLGLDVLGDLLLGNDAVLYNDIQELASEQTLPSITIEIPLIAKIIGVPLDKSKVVQLLQALEFQVEILTDENLLVVVPPLFRHDISNYQDIAEEIIRFIGIDEVPSSPLMFVQGNQSSEESRLYHFKRELAKKAIGTGFSESVHFVFQDKEKLLKYGFQTLQEELELLNPITRELNTLRPSLLLGLLQAAKLNRNNGFNSIALVEVGETYDARRNQNTKIAFLQSGFVMEERYPNAKGIKGDYFIFANHIARVIGDFTLRECVSEIALYHPGQCAKIIQNNQEVGILSTLHPQVAEEFGLDETYLCEIEVDKLVHLMPKVKDYSKFQKVVRDLSIVVNKNIPYYKLREVIGNLGIADVVGFYPLDIYHDENLGEEISLTIRFEIQSSEKTLEEKDIASIMDKILESLIENYKVRLR</sequence>
<dbReference type="GO" id="GO:0000287">
    <property type="term" value="F:magnesium ion binding"/>
    <property type="evidence" value="ECO:0007669"/>
    <property type="project" value="UniProtKB-UniRule"/>
</dbReference>
<dbReference type="InterPro" id="IPR004532">
    <property type="entry name" value="Phe-tRNA-ligase_IIc_bsu_bact"/>
</dbReference>
<evidence type="ECO:0000256" key="2">
    <source>
        <dbReference type="ARBA" id="ARBA00008653"/>
    </source>
</evidence>
<organism evidence="20 21">
    <name type="scientific">Helicobacter pullorum</name>
    <dbReference type="NCBI Taxonomy" id="35818"/>
    <lineage>
        <taxon>Bacteria</taxon>
        <taxon>Pseudomonadati</taxon>
        <taxon>Campylobacterota</taxon>
        <taxon>Epsilonproteobacteria</taxon>
        <taxon>Campylobacterales</taxon>
        <taxon>Helicobacteraceae</taxon>
        <taxon>Helicobacter</taxon>
    </lineage>
</organism>
<comment type="subunit">
    <text evidence="3 15">Tetramer of two alpha and two beta subunits.</text>
</comment>
<dbReference type="Gene3D" id="3.30.930.10">
    <property type="entry name" value="Bira Bifunctional Protein, Domain 2"/>
    <property type="match status" value="1"/>
</dbReference>
<dbReference type="EMBL" id="JNOC01000044">
    <property type="protein sequence ID" value="KPH55361.1"/>
    <property type="molecule type" value="Genomic_DNA"/>
</dbReference>
<dbReference type="Pfam" id="PF03147">
    <property type="entry name" value="FDX-ACB"/>
    <property type="match status" value="1"/>
</dbReference>
<keyword evidence="12 15" id="KW-0648">Protein biosynthesis</keyword>
<dbReference type="InterPro" id="IPR009061">
    <property type="entry name" value="DNA-bd_dom_put_sf"/>
</dbReference>
<gene>
    <name evidence="15" type="primary">pheT</name>
    <name evidence="20" type="ORF">HPU229334_08815</name>
</gene>
<keyword evidence="10 15" id="KW-0460">Magnesium</keyword>
<dbReference type="InterPro" id="IPR033714">
    <property type="entry name" value="tRNA_bind_bactPheRS"/>
</dbReference>
<dbReference type="EC" id="6.1.1.20" evidence="15"/>
<keyword evidence="9 15" id="KW-0067">ATP-binding</keyword>
<feature type="binding site" evidence="15">
    <location>
        <position position="466"/>
    </location>
    <ligand>
        <name>Mg(2+)</name>
        <dbReference type="ChEBI" id="CHEBI:18420"/>
        <note>shared with alpha subunit</note>
    </ligand>
</feature>
<evidence type="ECO:0000256" key="5">
    <source>
        <dbReference type="ARBA" id="ARBA00022555"/>
    </source>
</evidence>
<dbReference type="PROSITE" id="PS51483">
    <property type="entry name" value="B5"/>
    <property type="match status" value="1"/>
</dbReference>
<comment type="subcellular location">
    <subcellularLocation>
        <location evidence="1 15">Cytoplasm</location>
    </subcellularLocation>
</comment>
<keyword evidence="6 15" id="KW-0436">Ligase</keyword>
<dbReference type="GO" id="GO:0006432">
    <property type="term" value="P:phenylalanyl-tRNA aminoacylation"/>
    <property type="evidence" value="ECO:0007669"/>
    <property type="project" value="UniProtKB-UniRule"/>
</dbReference>
<dbReference type="Pfam" id="PF03484">
    <property type="entry name" value="B5"/>
    <property type="match status" value="1"/>
</dbReference>
<dbReference type="InterPro" id="IPR005121">
    <property type="entry name" value="Fdx_antiC-bd"/>
</dbReference>
<evidence type="ECO:0000256" key="14">
    <source>
        <dbReference type="ARBA" id="ARBA00049255"/>
    </source>
</evidence>
<dbReference type="RefSeq" id="WP_054198250.1">
    <property type="nucleotide sequence ID" value="NZ_JNOC01000044.1"/>
</dbReference>
<dbReference type="PROSITE" id="PS50886">
    <property type="entry name" value="TRBD"/>
    <property type="match status" value="1"/>
</dbReference>
<evidence type="ECO:0000259" key="18">
    <source>
        <dbReference type="PROSITE" id="PS51447"/>
    </source>
</evidence>
<dbReference type="InterPro" id="IPR002547">
    <property type="entry name" value="tRNA-bd_dom"/>
</dbReference>
<accession>A0A0N0LT07</accession>
<dbReference type="SUPFAM" id="SSF54991">
    <property type="entry name" value="Anticodon-binding domain of PheRS"/>
    <property type="match status" value="1"/>
</dbReference>
<dbReference type="AlphaFoldDB" id="A0A0N0LT07"/>
<dbReference type="GO" id="GO:0004826">
    <property type="term" value="F:phenylalanine-tRNA ligase activity"/>
    <property type="evidence" value="ECO:0007669"/>
    <property type="project" value="UniProtKB-UniRule"/>
</dbReference>
<dbReference type="FunFam" id="2.40.50.140:FF:000045">
    <property type="entry name" value="Phenylalanine--tRNA ligase beta subunit"/>
    <property type="match status" value="1"/>
</dbReference>
<evidence type="ECO:0000256" key="4">
    <source>
        <dbReference type="ARBA" id="ARBA00022490"/>
    </source>
</evidence>
<dbReference type="Gene3D" id="3.30.56.10">
    <property type="match status" value="2"/>
</dbReference>
<dbReference type="SMART" id="SM00896">
    <property type="entry name" value="FDX-ACB"/>
    <property type="match status" value="1"/>
</dbReference>
<dbReference type="SUPFAM" id="SSF55681">
    <property type="entry name" value="Class II aaRS and biotin synthetases"/>
    <property type="match status" value="1"/>
</dbReference>
<dbReference type="InterPro" id="IPR041616">
    <property type="entry name" value="PheRS_beta_core"/>
</dbReference>
<evidence type="ECO:0000256" key="1">
    <source>
        <dbReference type="ARBA" id="ARBA00004496"/>
    </source>
</evidence>
<dbReference type="InterPro" id="IPR012340">
    <property type="entry name" value="NA-bd_OB-fold"/>
</dbReference>
<dbReference type="CDD" id="cd00769">
    <property type="entry name" value="PheRS_beta_core"/>
    <property type="match status" value="1"/>
</dbReference>
<dbReference type="HAMAP" id="MF_00283">
    <property type="entry name" value="Phe_tRNA_synth_beta1"/>
    <property type="match status" value="1"/>
</dbReference>
<dbReference type="SUPFAM" id="SSF46955">
    <property type="entry name" value="Putative DNA-binding domain"/>
    <property type="match status" value="1"/>
</dbReference>
<keyword evidence="11 16" id="KW-0694">RNA-binding</keyword>
<dbReference type="PROSITE" id="PS51447">
    <property type="entry name" value="FDX_ACB"/>
    <property type="match status" value="1"/>
</dbReference>
<dbReference type="PANTHER" id="PTHR10947">
    <property type="entry name" value="PHENYLALANYL-TRNA SYNTHETASE BETA CHAIN AND LEUCINE-RICH REPEAT-CONTAINING PROTEIN 47"/>
    <property type="match status" value="1"/>
</dbReference>
<evidence type="ECO:0000259" key="17">
    <source>
        <dbReference type="PROSITE" id="PS50886"/>
    </source>
</evidence>
<dbReference type="SUPFAM" id="SSF50249">
    <property type="entry name" value="Nucleic acid-binding proteins"/>
    <property type="match status" value="1"/>
</dbReference>
<feature type="domain" description="FDX-ACB" evidence="18">
    <location>
        <begin position="697"/>
        <end position="789"/>
    </location>
</feature>
<dbReference type="GO" id="GO:0009328">
    <property type="term" value="C:phenylalanine-tRNA ligase complex"/>
    <property type="evidence" value="ECO:0007669"/>
    <property type="project" value="TreeGrafter"/>
</dbReference>
<reference evidence="20 21" key="1">
    <citation type="submission" date="2014-06" db="EMBL/GenBank/DDBJ databases">
        <title>Helicobacter pullorum isolates in fresh chicken meat - phenotypic and genotypic features.</title>
        <authorList>
            <person name="Borges V."/>
            <person name="Santos A."/>
            <person name="Correia C.B."/>
            <person name="Saraiva M."/>
            <person name="Menard A."/>
            <person name="Vieira L."/>
            <person name="Sampaio D.A."/>
            <person name="Gomes J.P."/>
            <person name="Oleastro M."/>
        </authorList>
    </citation>
    <scope>NUCLEOTIDE SEQUENCE [LARGE SCALE GENOMIC DNA]</scope>
    <source>
        <strain evidence="20 21">229334/12</strain>
    </source>
</reference>
<dbReference type="Pfam" id="PF17759">
    <property type="entry name" value="tRNA_synthFbeta"/>
    <property type="match status" value="1"/>
</dbReference>
<comment type="caution">
    <text evidence="20">The sequence shown here is derived from an EMBL/GenBank/DDBJ whole genome shotgun (WGS) entry which is preliminary data.</text>
</comment>
<feature type="binding site" evidence="15">
    <location>
        <position position="457"/>
    </location>
    <ligand>
        <name>Mg(2+)</name>
        <dbReference type="ChEBI" id="CHEBI:18420"/>
        <note>shared with alpha subunit</note>
    </ligand>
</feature>
<name>A0A0N0LT07_9HELI</name>
<evidence type="ECO:0000256" key="9">
    <source>
        <dbReference type="ARBA" id="ARBA00022840"/>
    </source>
</evidence>
<dbReference type="Gene3D" id="2.40.50.140">
    <property type="entry name" value="Nucleic acid-binding proteins"/>
    <property type="match status" value="1"/>
</dbReference>
<evidence type="ECO:0000259" key="19">
    <source>
        <dbReference type="PROSITE" id="PS51483"/>
    </source>
</evidence>
<feature type="domain" description="B5" evidence="19">
    <location>
        <begin position="402"/>
        <end position="479"/>
    </location>
</feature>
<evidence type="ECO:0000256" key="16">
    <source>
        <dbReference type="PROSITE-ProRule" id="PRU00209"/>
    </source>
</evidence>
<evidence type="ECO:0000256" key="12">
    <source>
        <dbReference type="ARBA" id="ARBA00022917"/>
    </source>
</evidence>
<dbReference type="NCBIfam" id="TIGR00472">
    <property type="entry name" value="pheT_bact"/>
    <property type="match status" value="1"/>
</dbReference>
<evidence type="ECO:0000256" key="8">
    <source>
        <dbReference type="ARBA" id="ARBA00022741"/>
    </source>
</evidence>
<evidence type="ECO:0000256" key="10">
    <source>
        <dbReference type="ARBA" id="ARBA00022842"/>
    </source>
</evidence>
<dbReference type="InterPro" id="IPR045864">
    <property type="entry name" value="aa-tRNA-synth_II/BPL/LPL"/>
</dbReference>
<evidence type="ECO:0000256" key="3">
    <source>
        <dbReference type="ARBA" id="ARBA00011209"/>
    </source>
</evidence>
<keyword evidence="7 15" id="KW-0479">Metal-binding</keyword>
<dbReference type="NCBIfam" id="NF045760">
    <property type="entry name" value="YtpR"/>
    <property type="match status" value="1"/>
</dbReference>
<feature type="binding site" evidence="15">
    <location>
        <position position="467"/>
    </location>
    <ligand>
        <name>Mg(2+)</name>
        <dbReference type="ChEBI" id="CHEBI:18420"/>
        <note>shared with alpha subunit</note>
    </ligand>
</feature>
<dbReference type="CDD" id="cd02796">
    <property type="entry name" value="tRNA_bind_bactPheRS"/>
    <property type="match status" value="1"/>
</dbReference>
<dbReference type="PANTHER" id="PTHR10947:SF0">
    <property type="entry name" value="PHENYLALANINE--TRNA LIGASE BETA SUBUNIT"/>
    <property type="match status" value="1"/>
</dbReference>
<keyword evidence="5 16" id="KW-0820">tRNA-binding</keyword>
<feature type="domain" description="TRNA-binding" evidence="17">
    <location>
        <begin position="39"/>
        <end position="154"/>
    </location>
</feature>
<keyword evidence="4 15" id="KW-0963">Cytoplasm</keyword>
<dbReference type="STRING" id="35818.HPU229336_03290"/>
<keyword evidence="8 15" id="KW-0547">Nucleotide-binding</keyword>
<dbReference type="InterPro" id="IPR045060">
    <property type="entry name" value="Phe-tRNA-ligase_IIc_bsu"/>
</dbReference>
<evidence type="ECO:0000313" key="21">
    <source>
        <dbReference type="Proteomes" id="UP000037997"/>
    </source>
</evidence>
<dbReference type="InterPro" id="IPR005147">
    <property type="entry name" value="tRNA_synthase_B5-dom"/>
</dbReference>
<comment type="similarity">
    <text evidence="2 15">Belongs to the phenylalanyl-tRNA synthetase beta subunit family. Type 1 subfamily.</text>
</comment>
<dbReference type="GO" id="GO:0000049">
    <property type="term" value="F:tRNA binding"/>
    <property type="evidence" value="ECO:0007669"/>
    <property type="project" value="UniProtKB-UniRule"/>
</dbReference>
<evidence type="ECO:0000256" key="7">
    <source>
        <dbReference type="ARBA" id="ARBA00022723"/>
    </source>
</evidence>
<keyword evidence="13 15" id="KW-0030">Aminoacyl-tRNA synthetase</keyword>
<dbReference type="SMART" id="SM00874">
    <property type="entry name" value="B5"/>
    <property type="match status" value="1"/>
</dbReference>
<comment type="catalytic activity">
    <reaction evidence="14 15">
        <text>tRNA(Phe) + L-phenylalanine + ATP = L-phenylalanyl-tRNA(Phe) + AMP + diphosphate + H(+)</text>
        <dbReference type="Rhea" id="RHEA:19413"/>
        <dbReference type="Rhea" id="RHEA-COMP:9668"/>
        <dbReference type="Rhea" id="RHEA-COMP:9699"/>
        <dbReference type="ChEBI" id="CHEBI:15378"/>
        <dbReference type="ChEBI" id="CHEBI:30616"/>
        <dbReference type="ChEBI" id="CHEBI:33019"/>
        <dbReference type="ChEBI" id="CHEBI:58095"/>
        <dbReference type="ChEBI" id="CHEBI:78442"/>
        <dbReference type="ChEBI" id="CHEBI:78531"/>
        <dbReference type="ChEBI" id="CHEBI:456215"/>
        <dbReference type="EC" id="6.1.1.20"/>
    </reaction>
</comment>
<evidence type="ECO:0000256" key="15">
    <source>
        <dbReference type="HAMAP-Rule" id="MF_00283"/>
    </source>
</evidence>
<proteinExistence type="inferred from homology"/>
<dbReference type="Gene3D" id="3.30.70.380">
    <property type="entry name" value="Ferrodoxin-fold anticodon-binding domain"/>
    <property type="match status" value="1"/>
</dbReference>
<evidence type="ECO:0000256" key="6">
    <source>
        <dbReference type="ARBA" id="ARBA00022598"/>
    </source>
</evidence>
<dbReference type="GO" id="GO:0005524">
    <property type="term" value="F:ATP binding"/>
    <property type="evidence" value="ECO:0007669"/>
    <property type="project" value="UniProtKB-UniRule"/>
</dbReference>
<evidence type="ECO:0000256" key="11">
    <source>
        <dbReference type="ARBA" id="ARBA00022884"/>
    </source>
</evidence>
<comment type="cofactor">
    <cofactor evidence="15">
        <name>Mg(2+)</name>
        <dbReference type="ChEBI" id="CHEBI:18420"/>
    </cofactor>
    <text evidence="15">Binds 2 magnesium ions per tetramer.</text>
</comment>